<evidence type="ECO:0000313" key="3">
    <source>
        <dbReference type="Proteomes" id="UP000271374"/>
    </source>
</evidence>
<dbReference type="EMBL" id="RXNT01000001">
    <property type="protein sequence ID" value="RTR36204.1"/>
    <property type="molecule type" value="Genomic_DNA"/>
</dbReference>
<proteinExistence type="predicted"/>
<dbReference type="AlphaFoldDB" id="A0A3S0KWY1"/>
<comment type="caution">
    <text evidence="2">The sequence shown here is derived from an EMBL/GenBank/DDBJ whole genome shotgun (WGS) entry which is preliminary data.</text>
</comment>
<accession>A0A3S0KWY1</accession>
<keyword evidence="1" id="KW-0812">Transmembrane</keyword>
<name>A0A3S0KWY1_9BACI</name>
<reference evidence="2 3" key="1">
    <citation type="submission" date="2018-12" db="EMBL/GenBank/DDBJ databases">
        <title>Bacillus yapensis draft genome sequence.</title>
        <authorList>
            <person name="Yu L."/>
            <person name="Xu X."/>
            <person name="Tang X."/>
        </authorList>
    </citation>
    <scope>NUCLEOTIDE SEQUENCE [LARGE SCALE GENOMIC DNA]</scope>
    <source>
        <strain evidence="2 3">XXST-01</strain>
    </source>
</reference>
<keyword evidence="1" id="KW-0472">Membrane</keyword>
<protein>
    <submittedName>
        <fullName evidence="2">Uncharacterized protein</fullName>
    </submittedName>
</protein>
<evidence type="ECO:0000313" key="2">
    <source>
        <dbReference type="EMBL" id="RTR36204.1"/>
    </source>
</evidence>
<dbReference type="Proteomes" id="UP000271374">
    <property type="component" value="Unassembled WGS sequence"/>
</dbReference>
<organism evidence="2 3">
    <name type="scientific">Bacillus yapensis</name>
    <dbReference type="NCBI Taxonomy" id="2492960"/>
    <lineage>
        <taxon>Bacteria</taxon>
        <taxon>Bacillati</taxon>
        <taxon>Bacillota</taxon>
        <taxon>Bacilli</taxon>
        <taxon>Bacillales</taxon>
        <taxon>Bacillaceae</taxon>
        <taxon>Bacillus</taxon>
    </lineage>
</organism>
<sequence>MSNLFFLMGGIFFLGYAIRQKNNKARTIKYPVMLGILSILFAFFLWNHYVIGEIIVAVPAIILAFFGTRTRKRD</sequence>
<gene>
    <name evidence="2" type="ORF">EKG37_01200</name>
</gene>
<keyword evidence="3" id="KW-1185">Reference proteome</keyword>
<keyword evidence="1" id="KW-1133">Transmembrane helix</keyword>
<dbReference type="RefSeq" id="WP_126405411.1">
    <property type="nucleotide sequence ID" value="NZ_RXNT01000001.1"/>
</dbReference>
<evidence type="ECO:0000256" key="1">
    <source>
        <dbReference type="SAM" id="Phobius"/>
    </source>
</evidence>
<feature type="transmembrane region" description="Helical" evidence="1">
    <location>
        <begin position="35"/>
        <end position="66"/>
    </location>
</feature>